<keyword evidence="6" id="KW-1185">Reference proteome</keyword>
<dbReference type="PANTHER" id="PTHR13878">
    <property type="entry name" value="GULONOLACTONE OXIDASE"/>
    <property type="match status" value="1"/>
</dbReference>
<dbReference type="OrthoDB" id="9983560at2759"/>
<dbReference type="InterPro" id="IPR016169">
    <property type="entry name" value="FAD-bd_PCMH_sub2"/>
</dbReference>
<sequence length="331" mass="36039">MAVTYTHFFFIMIRVQVYLVSQVHTCKPQNGTNLIVNIYKNADLFWALRGGGGGTYAVVLSATHITHDLVPLTAISGFANFTSPDIAKSVITEFIRIHPSLADSGWGGSSFFSQGLLSYLFAAPNVTVTEANTILEPFLAFTRNTTGQEVRNDVVPYNSYYAWFSASFSKDGDTGHNTELGSRLLPRDLSEQDPGKVADILLALPAGSGINLVAGGAVSKVDPETTGLHPAWRKALGLAYFTESWADGDPASVIQDVRKKIERGVDILEGLGSATYFNEASPFEKDPQKTFFGSHYQRLKTIKNKYDPTGLFIVAGGVGSDDWDSSLNHRK</sequence>
<comment type="similarity">
    <text evidence="1">Belongs to the oxygen-dependent FAD-linked oxidoreductase family.</text>
</comment>
<dbReference type="Proteomes" id="UP000807353">
    <property type="component" value="Unassembled WGS sequence"/>
</dbReference>
<organism evidence="5 6">
    <name type="scientific">Collybia nuda</name>
    <dbReference type="NCBI Taxonomy" id="64659"/>
    <lineage>
        <taxon>Eukaryota</taxon>
        <taxon>Fungi</taxon>
        <taxon>Dikarya</taxon>
        <taxon>Basidiomycota</taxon>
        <taxon>Agaricomycotina</taxon>
        <taxon>Agaricomycetes</taxon>
        <taxon>Agaricomycetidae</taxon>
        <taxon>Agaricales</taxon>
        <taxon>Tricholomatineae</taxon>
        <taxon>Clitocybaceae</taxon>
        <taxon>Collybia</taxon>
    </lineage>
</organism>
<feature type="signal peptide" evidence="3">
    <location>
        <begin position="1"/>
        <end position="22"/>
    </location>
</feature>
<evidence type="ECO:0000313" key="5">
    <source>
        <dbReference type="EMBL" id="KAF9458954.1"/>
    </source>
</evidence>
<proteinExistence type="inferred from homology"/>
<accession>A0A9P5XYC9</accession>
<dbReference type="Pfam" id="PF08031">
    <property type="entry name" value="BBE"/>
    <property type="match status" value="1"/>
</dbReference>
<dbReference type="SUPFAM" id="SSF56176">
    <property type="entry name" value="FAD-binding/transporter-associated domain-like"/>
    <property type="match status" value="1"/>
</dbReference>
<dbReference type="Gene3D" id="3.40.462.20">
    <property type="match status" value="1"/>
</dbReference>
<feature type="domain" description="Berberine/berberine-like" evidence="4">
    <location>
        <begin position="275"/>
        <end position="314"/>
    </location>
</feature>
<protein>
    <recommendedName>
        <fullName evidence="4">Berberine/berberine-like domain-containing protein</fullName>
    </recommendedName>
</protein>
<dbReference type="GO" id="GO:0016491">
    <property type="term" value="F:oxidoreductase activity"/>
    <property type="evidence" value="ECO:0007669"/>
    <property type="project" value="UniProtKB-KW"/>
</dbReference>
<evidence type="ECO:0000259" key="4">
    <source>
        <dbReference type="Pfam" id="PF08031"/>
    </source>
</evidence>
<dbReference type="InterPro" id="IPR036318">
    <property type="entry name" value="FAD-bd_PCMH-like_sf"/>
</dbReference>
<feature type="chain" id="PRO_5040183153" description="Berberine/berberine-like domain-containing protein" evidence="3">
    <location>
        <begin position="23"/>
        <end position="331"/>
    </location>
</feature>
<name>A0A9P5XYC9_9AGAR</name>
<comment type="caution">
    <text evidence="5">The sequence shown here is derived from an EMBL/GenBank/DDBJ whole genome shotgun (WGS) entry which is preliminary data.</text>
</comment>
<keyword evidence="3" id="KW-0732">Signal</keyword>
<evidence type="ECO:0000313" key="6">
    <source>
        <dbReference type="Proteomes" id="UP000807353"/>
    </source>
</evidence>
<evidence type="ECO:0000256" key="1">
    <source>
        <dbReference type="ARBA" id="ARBA00005466"/>
    </source>
</evidence>
<keyword evidence="2" id="KW-0560">Oxidoreductase</keyword>
<dbReference type="GO" id="GO:0050660">
    <property type="term" value="F:flavin adenine dinucleotide binding"/>
    <property type="evidence" value="ECO:0007669"/>
    <property type="project" value="InterPro"/>
</dbReference>
<dbReference type="InterPro" id="IPR050432">
    <property type="entry name" value="FAD-linked_Oxidoreductases_BP"/>
</dbReference>
<evidence type="ECO:0000256" key="2">
    <source>
        <dbReference type="ARBA" id="ARBA00023002"/>
    </source>
</evidence>
<gene>
    <name evidence="5" type="ORF">BDZ94DRAFT_1064611</name>
</gene>
<evidence type="ECO:0000256" key="3">
    <source>
        <dbReference type="SAM" id="SignalP"/>
    </source>
</evidence>
<reference evidence="5" key="1">
    <citation type="submission" date="2020-11" db="EMBL/GenBank/DDBJ databases">
        <authorList>
            <consortium name="DOE Joint Genome Institute"/>
            <person name="Ahrendt S."/>
            <person name="Riley R."/>
            <person name="Andreopoulos W."/>
            <person name="Labutti K."/>
            <person name="Pangilinan J."/>
            <person name="Ruiz-Duenas F.J."/>
            <person name="Barrasa J.M."/>
            <person name="Sanchez-Garcia M."/>
            <person name="Camarero S."/>
            <person name="Miyauchi S."/>
            <person name="Serrano A."/>
            <person name="Linde D."/>
            <person name="Babiker R."/>
            <person name="Drula E."/>
            <person name="Ayuso-Fernandez I."/>
            <person name="Pacheco R."/>
            <person name="Padilla G."/>
            <person name="Ferreira P."/>
            <person name="Barriuso J."/>
            <person name="Kellner H."/>
            <person name="Castanera R."/>
            <person name="Alfaro M."/>
            <person name="Ramirez L."/>
            <person name="Pisabarro A.G."/>
            <person name="Kuo A."/>
            <person name="Tritt A."/>
            <person name="Lipzen A."/>
            <person name="He G."/>
            <person name="Yan M."/>
            <person name="Ng V."/>
            <person name="Cullen D."/>
            <person name="Martin F."/>
            <person name="Rosso M.-N."/>
            <person name="Henrissat B."/>
            <person name="Hibbett D."/>
            <person name="Martinez A.T."/>
            <person name="Grigoriev I.V."/>
        </authorList>
    </citation>
    <scope>NUCLEOTIDE SEQUENCE</scope>
    <source>
        <strain evidence="5">CBS 247.69</strain>
    </source>
</reference>
<dbReference type="EMBL" id="MU150326">
    <property type="protein sequence ID" value="KAF9458954.1"/>
    <property type="molecule type" value="Genomic_DNA"/>
</dbReference>
<dbReference type="PANTHER" id="PTHR13878:SF91">
    <property type="entry name" value="FAD BINDING DOMAIN PROTEIN (AFU_ORTHOLOGUE AFUA_6G12070)-RELATED"/>
    <property type="match status" value="1"/>
</dbReference>
<dbReference type="InterPro" id="IPR012951">
    <property type="entry name" value="BBE"/>
</dbReference>
<dbReference type="AlphaFoldDB" id="A0A9P5XYC9"/>
<dbReference type="Gene3D" id="3.30.465.10">
    <property type="match status" value="1"/>
</dbReference>